<evidence type="ECO:0000256" key="2">
    <source>
        <dbReference type="ARBA" id="ARBA00005377"/>
    </source>
</evidence>
<evidence type="ECO:0000256" key="8">
    <source>
        <dbReference type="ARBA" id="ARBA00023011"/>
    </source>
</evidence>
<evidence type="ECO:0000256" key="4">
    <source>
        <dbReference type="ARBA" id="ARBA00022692"/>
    </source>
</evidence>
<dbReference type="FunCoup" id="G2QLT2">
    <property type="interactions" value="220"/>
</dbReference>
<dbReference type="OMA" id="AYAAFHI"/>
<dbReference type="PANTHER" id="PTHR15451">
    <property type="entry name" value="ERGOSTEROL BIOSYNTHETIC PROTEIN 28-RELATED"/>
    <property type="match status" value="1"/>
</dbReference>
<keyword evidence="6" id="KW-0752">Steroid biosynthesis</keyword>
<dbReference type="GO" id="GO:0005789">
    <property type="term" value="C:endoplasmic reticulum membrane"/>
    <property type="evidence" value="ECO:0007669"/>
    <property type="project" value="UniProtKB-SubCell"/>
</dbReference>
<evidence type="ECO:0000256" key="9">
    <source>
        <dbReference type="ARBA" id="ARBA00023098"/>
    </source>
</evidence>
<evidence type="ECO:0000256" key="10">
    <source>
        <dbReference type="ARBA" id="ARBA00023136"/>
    </source>
</evidence>
<feature type="transmembrane region" description="Helical" evidence="13">
    <location>
        <begin position="91"/>
        <end position="110"/>
    </location>
</feature>
<keyword evidence="3" id="KW-0444">Lipid biosynthesis</keyword>
<evidence type="ECO:0000256" key="3">
    <source>
        <dbReference type="ARBA" id="ARBA00022516"/>
    </source>
</evidence>
<evidence type="ECO:0000256" key="13">
    <source>
        <dbReference type="SAM" id="Phobius"/>
    </source>
</evidence>
<keyword evidence="12" id="KW-0753">Steroid metabolism</keyword>
<reference evidence="14 15" key="1">
    <citation type="journal article" date="2011" name="Nat. Biotechnol.">
        <title>Comparative genomic analysis of the thermophilic biomass-degrading fungi Myceliophthora thermophila and Thielavia terrestris.</title>
        <authorList>
            <person name="Berka R.M."/>
            <person name="Grigoriev I.V."/>
            <person name="Otillar R."/>
            <person name="Salamov A."/>
            <person name="Grimwood J."/>
            <person name="Reid I."/>
            <person name="Ishmael N."/>
            <person name="John T."/>
            <person name="Darmond C."/>
            <person name="Moisan M.-C."/>
            <person name="Henrissat B."/>
            <person name="Coutinho P.M."/>
            <person name="Lombard V."/>
            <person name="Natvig D.O."/>
            <person name="Lindquist E."/>
            <person name="Schmutz J."/>
            <person name="Lucas S."/>
            <person name="Harris P."/>
            <person name="Powlowski J."/>
            <person name="Bellemare A."/>
            <person name="Taylor D."/>
            <person name="Butler G."/>
            <person name="de Vries R.P."/>
            <person name="Allijn I.E."/>
            <person name="van den Brink J."/>
            <person name="Ushinsky S."/>
            <person name="Storms R."/>
            <person name="Powell A.J."/>
            <person name="Paulsen I.T."/>
            <person name="Elbourne L.D.H."/>
            <person name="Baker S.E."/>
            <person name="Magnuson J."/>
            <person name="LaBoissiere S."/>
            <person name="Clutterbuck A.J."/>
            <person name="Martinez D."/>
            <person name="Wogulis M."/>
            <person name="de Leon A.L."/>
            <person name="Rey M.W."/>
            <person name="Tsang A."/>
        </authorList>
    </citation>
    <scope>NUCLEOTIDE SEQUENCE [LARGE SCALE GENOMIC DNA]</scope>
    <source>
        <strain evidence="15">ATCC 42464 / BCRC 31852 / DSM 1799</strain>
    </source>
</reference>
<evidence type="ECO:0000256" key="12">
    <source>
        <dbReference type="ARBA" id="ARBA00023221"/>
    </source>
</evidence>
<keyword evidence="9" id="KW-0443">Lipid metabolism</keyword>
<dbReference type="GO" id="GO:0016126">
    <property type="term" value="P:sterol biosynthetic process"/>
    <property type="evidence" value="ECO:0007669"/>
    <property type="project" value="UniProtKB-KW"/>
</dbReference>
<dbReference type="STRING" id="573729.G2QLT2"/>
<protein>
    <recommendedName>
        <fullName evidence="16">Ergosterol biosynthetic protein 28</fullName>
    </recommendedName>
</protein>
<evidence type="ECO:0000313" key="15">
    <source>
        <dbReference type="Proteomes" id="UP000007322"/>
    </source>
</evidence>
<evidence type="ECO:0000313" key="14">
    <source>
        <dbReference type="EMBL" id="AEO60912.1"/>
    </source>
</evidence>
<dbReference type="GeneID" id="11514294"/>
<dbReference type="InterPro" id="IPR005352">
    <property type="entry name" value="Erg28"/>
</dbReference>
<dbReference type="EMBL" id="CP003007">
    <property type="protein sequence ID" value="AEO60912.1"/>
    <property type="molecule type" value="Genomic_DNA"/>
</dbReference>
<dbReference type="OrthoDB" id="6485510at2759"/>
<feature type="transmembrane region" description="Helical" evidence="13">
    <location>
        <begin position="152"/>
        <end position="171"/>
    </location>
</feature>
<dbReference type="RefSeq" id="XP_003666157.1">
    <property type="nucleotide sequence ID" value="XM_003666109.1"/>
</dbReference>
<comment type="similarity">
    <text evidence="2">Belongs to the ERG28 family.</text>
</comment>
<keyword evidence="10 13" id="KW-0472">Membrane</keyword>
<evidence type="ECO:0000256" key="11">
    <source>
        <dbReference type="ARBA" id="ARBA00023166"/>
    </source>
</evidence>
<dbReference type="PANTHER" id="PTHR15451:SF19">
    <property type="entry name" value="ERGOSTEROL BIOSYNTHETIC PROTEIN 28 HOMOLOG"/>
    <property type="match status" value="1"/>
</dbReference>
<evidence type="ECO:0008006" key="16">
    <source>
        <dbReference type="Google" id="ProtNLM"/>
    </source>
</evidence>
<keyword evidence="7 13" id="KW-1133">Transmembrane helix</keyword>
<comment type="subcellular location">
    <subcellularLocation>
        <location evidence="1">Endoplasmic reticulum membrane</location>
        <topology evidence="1">Multi-pass membrane protein</topology>
    </subcellularLocation>
</comment>
<dbReference type="eggNOG" id="KOG3455">
    <property type="taxonomic scope" value="Eukaryota"/>
</dbReference>
<dbReference type="Proteomes" id="UP000007322">
    <property type="component" value="Chromosome 6"/>
</dbReference>
<keyword evidence="4 13" id="KW-0812">Transmembrane</keyword>
<dbReference type="GO" id="GO:0030674">
    <property type="term" value="F:protein-macromolecule adaptor activity"/>
    <property type="evidence" value="ECO:0007669"/>
    <property type="project" value="TreeGrafter"/>
</dbReference>
<gene>
    <name evidence="14" type="ORF">MYCTH_2120853</name>
</gene>
<keyword evidence="5" id="KW-0256">Endoplasmic reticulum</keyword>
<accession>G2QLT2</accession>
<dbReference type="InParanoid" id="G2QLT2"/>
<keyword evidence="11" id="KW-1207">Sterol metabolism</keyword>
<evidence type="ECO:0000256" key="5">
    <source>
        <dbReference type="ARBA" id="ARBA00022824"/>
    </source>
</evidence>
<sequence>MDKLQQFLPSAEKGYLPYYLFVVSLVSVGNSLQNYATLHYTRRLYNGRFVTNHSLPPASDRFNPEDSIAKVKPASSTGKDSEKAKDQVSPLAARLFGIYTFVAGIIRFYASYQIENPAMYQLALWTHVIAALHFTSEMFVYKTMRFSGPQAFPFLAAYGGATWLILQYNHYVR</sequence>
<feature type="transmembrane region" description="Helical" evidence="13">
    <location>
        <begin position="16"/>
        <end position="38"/>
    </location>
</feature>
<proteinExistence type="inferred from homology"/>
<dbReference type="AlphaFoldDB" id="G2QLT2"/>
<evidence type="ECO:0000256" key="7">
    <source>
        <dbReference type="ARBA" id="ARBA00022989"/>
    </source>
</evidence>
<organism evidence="14 15">
    <name type="scientific">Thermothelomyces thermophilus (strain ATCC 42464 / BCRC 31852 / DSM 1799)</name>
    <name type="common">Sporotrichum thermophile</name>
    <dbReference type="NCBI Taxonomy" id="573729"/>
    <lineage>
        <taxon>Eukaryota</taxon>
        <taxon>Fungi</taxon>
        <taxon>Dikarya</taxon>
        <taxon>Ascomycota</taxon>
        <taxon>Pezizomycotina</taxon>
        <taxon>Sordariomycetes</taxon>
        <taxon>Sordariomycetidae</taxon>
        <taxon>Sordariales</taxon>
        <taxon>Chaetomiaceae</taxon>
        <taxon>Thermothelomyces</taxon>
    </lineage>
</organism>
<dbReference type="Pfam" id="PF03694">
    <property type="entry name" value="Erg28"/>
    <property type="match status" value="1"/>
</dbReference>
<dbReference type="KEGG" id="mtm:MYCTH_2120853"/>
<dbReference type="VEuPathDB" id="FungiDB:MYCTH_2120853"/>
<keyword evidence="15" id="KW-1185">Reference proteome</keyword>
<keyword evidence="8" id="KW-0756">Sterol biosynthesis</keyword>
<evidence type="ECO:0000256" key="6">
    <source>
        <dbReference type="ARBA" id="ARBA00022955"/>
    </source>
</evidence>
<evidence type="ECO:0000256" key="1">
    <source>
        <dbReference type="ARBA" id="ARBA00004477"/>
    </source>
</evidence>
<dbReference type="HOGENOM" id="CLU_114589_0_0_1"/>
<name>G2QLT2_THET4</name>